<comment type="caution">
    <text evidence="3">The sequence shown here is derived from an EMBL/GenBank/DDBJ whole genome shotgun (WGS) entry which is preliminary data.</text>
</comment>
<dbReference type="FunFam" id="1.25.40.10:FF:000031">
    <property type="entry name" value="Pentatricopeptide repeat-containing protein mitochondrial"/>
    <property type="match status" value="1"/>
</dbReference>
<keyword evidence="4" id="KW-1185">Reference proteome</keyword>
<dbReference type="InterPro" id="IPR011990">
    <property type="entry name" value="TPR-like_helical_dom_sf"/>
</dbReference>
<evidence type="ECO:0000256" key="1">
    <source>
        <dbReference type="ARBA" id="ARBA00022737"/>
    </source>
</evidence>
<protein>
    <recommendedName>
        <fullName evidence="5">Pentatricopeptide repeat-containing protein</fullName>
    </recommendedName>
</protein>
<dbReference type="EMBL" id="JABFUD020000022">
    <property type="protein sequence ID" value="KAI5062662.1"/>
    <property type="molecule type" value="Genomic_DNA"/>
</dbReference>
<evidence type="ECO:0008006" key="5">
    <source>
        <dbReference type="Google" id="ProtNLM"/>
    </source>
</evidence>
<accession>A0A9D4Z6Q8</accession>
<reference evidence="3" key="1">
    <citation type="submission" date="2021-01" db="EMBL/GenBank/DDBJ databases">
        <title>Adiantum capillus-veneris genome.</title>
        <authorList>
            <person name="Fang Y."/>
            <person name="Liao Q."/>
        </authorList>
    </citation>
    <scope>NUCLEOTIDE SEQUENCE</scope>
    <source>
        <strain evidence="3">H3</strain>
        <tissue evidence="3">Leaf</tissue>
    </source>
</reference>
<dbReference type="PROSITE" id="PS51375">
    <property type="entry name" value="PPR"/>
    <property type="match status" value="6"/>
</dbReference>
<sequence length="632" mass="69298">MLPYPSLQGIGRILHTFITEKNYAGGVSMHAFLRNHGLSAHVVLGSRVVCMLVEIGCLQSAHQVFNSLVCPDVWSWNALIGGFVKSGDLQQGLSLYQEMQRDVSLHSSGHTFTILLRACMQLRDWITGLHLHAEVARTGLLATNAFVGSTLVQMYVKCGFLSKAQQAFDNLPARDTVLWTSLMTGYLENGLGDEAVKCFDQMESDSASPDAFTIVCALKACASIGNSAKGQEIHAEVERQGIFKRNIVVGNALVDMYGKFGMLSMAQQVLDRLRGRNVVSWNTLITCYAELGHGGEALECFERMQTEGIKPDSVTLIGILKACCSIGAVEKAAEIYDEVERDSLESELVVASTLVHMYARCGQLSLAQHLFDSLLIRDAIIWTALMAGYAEHGQGEEALDLLELMQLEGVSPNAVTYVSSLKACSGTGAIHKGAKIHAEIERQGLLEKDLVLGNTLVDMYAKCGLLPRAQEVFDLLPSRDVISWNALISGYAQLGKGGEVGDMLDRMLGEKVNPDAVTLIVVLSACLRAGILHKCETYFVNMSKEYGVVPSIKHHACLVDHFCREGYLDKATLTIRKMPVSPNLVIWHTLLSACRKWENFEFGRQAFEHAVSLDMKDASAYYFMSQICAGSH</sequence>
<feature type="repeat" description="PPR" evidence="2">
    <location>
        <begin position="72"/>
        <end position="102"/>
    </location>
</feature>
<dbReference type="FunFam" id="1.25.40.10:FF:000158">
    <property type="entry name" value="pentatricopeptide repeat-containing protein At2g33680"/>
    <property type="match status" value="1"/>
</dbReference>
<dbReference type="Pfam" id="PF13041">
    <property type="entry name" value="PPR_2"/>
    <property type="match status" value="5"/>
</dbReference>
<feature type="repeat" description="PPR" evidence="2">
    <location>
        <begin position="175"/>
        <end position="209"/>
    </location>
</feature>
<keyword evidence="1" id="KW-0677">Repeat</keyword>
<dbReference type="FunFam" id="1.25.40.10:FF:000344">
    <property type="entry name" value="Pentatricopeptide repeat-containing protein"/>
    <property type="match status" value="1"/>
</dbReference>
<name>A0A9D4Z6Q8_ADICA</name>
<feature type="repeat" description="PPR" evidence="2">
    <location>
        <begin position="480"/>
        <end position="514"/>
    </location>
</feature>
<dbReference type="Proteomes" id="UP000886520">
    <property type="component" value="Chromosome 22"/>
</dbReference>
<evidence type="ECO:0000256" key="2">
    <source>
        <dbReference type="PROSITE-ProRule" id="PRU00708"/>
    </source>
</evidence>
<gene>
    <name evidence="3" type="ORF">GOP47_0023201</name>
</gene>
<dbReference type="OrthoDB" id="1879995at2759"/>
<dbReference type="PANTHER" id="PTHR47926">
    <property type="entry name" value="PENTATRICOPEPTIDE REPEAT-CONTAINING PROTEIN"/>
    <property type="match status" value="1"/>
</dbReference>
<dbReference type="AlphaFoldDB" id="A0A9D4Z6Q8"/>
<dbReference type="InterPro" id="IPR046960">
    <property type="entry name" value="PPR_At4g14850-like_plant"/>
</dbReference>
<feature type="repeat" description="PPR" evidence="2">
    <location>
        <begin position="378"/>
        <end position="412"/>
    </location>
</feature>
<evidence type="ECO:0000313" key="3">
    <source>
        <dbReference type="EMBL" id="KAI5062662.1"/>
    </source>
</evidence>
<dbReference type="InterPro" id="IPR002885">
    <property type="entry name" value="PPR_rpt"/>
</dbReference>
<evidence type="ECO:0000313" key="4">
    <source>
        <dbReference type="Proteomes" id="UP000886520"/>
    </source>
</evidence>
<dbReference type="Gene3D" id="1.25.40.10">
    <property type="entry name" value="Tetratricopeptide repeat domain"/>
    <property type="match status" value="5"/>
</dbReference>
<dbReference type="NCBIfam" id="TIGR00756">
    <property type="entry name" value="PPR"/>
    <property type="match status" value="5"/>
</dbReference>
<feature type="repeat" description="PPR" evidence="2">
    <location>
        <begin position="277"/>
        <end position="311"/>
    </location>
</feature>
<proteinExistence type="predicted"/>
<dbReference type="GO" id="GO:0003723">
    <property type="term" value="F:RNA binding"/>
    <property type="evidence" value="ECO:0007669"/>
    <property type="project" value="InterPro"/>
</dbReference>
<organism evidence="3 4">
    <name type="scientific">Adiantum capillus-veneris</name>
    <name type="common">Maidenhair fern</name>
    <dbReference type="NCBI Taxonomy" id="13818"/>
    <lineage>
        <taxon>Eukaryota</taxon>
        <taxon>Viridiplantae</taxon>
        <taxon>Streptophyta</taxon>
        <taxon>Embryophyta</taxon>
        <taxon>Tracheophyta</taxon>
        <taxon>Polypodiopsida</taxon>
        <taxon>Polypodiidae</taxon>
        <taxon>Polypodiales</taxon>
        <taxon>Pteridineae</taxon>
        <taxon>Pteridaceae</taxon>
        <taxon>Vittarioideae</taxon>
        <taxon>Adiantum</taxon>
    </lineage>
</organism>
<dbReference type="GO" id="GO:0048731">
    <property type="term" value="P:system development"/>
    <property type="evidence" value="ECO:0007669"/>
    <property type="project" value="UniProtKB-ARBA"/>
</dbReference>
<dbReference type="GO" id="GO:0009451">
    <property type="term" value="P:RNA modification"/>
    <property type="evidence" value="ECO:0007669"/>
    <property type="project" value="InterPro"/>
</dbReference>
<feature type="repeat" description="PPR" evidence="2">
    <location>
        <begin position="312"/>
        <end position="346"/>
    </location>
</feature>